<keyword evidence="3" id="KW-0346">Stress response</keyword>
<dbReference type="GO" id="GO:0006457">
    <property type="term" value="P:protein folding"/>
    <property type="evidence" value="ECO:0007669"/>
    <property type="project" value="InterPro"/>
</dbReference>
<dbReference type="OrthoDB" id="9812586at2"/>
<dbReference type="EMBL" id="SMFK01000004">
    <property type="protein sequence ID" value="TDD97287.1"/>
    <property type="molecule type" value="Genomic_DNA"/>
</dbReference>
<dbReference type="Gene3D" id="2.30.22.10">
    <property type="entry name" value="Head domain of nucleotide exchange factor GrpE"/>
    <property type="match status" value="1"/>
</dbReference>
<dbReference type="GO" id="GO:0051082">
    <property type="term" value="F:unfolded protein binding"/>
    <property type="evidence" value="ECO:0007669"/>
    <property type="project" value="TreeGrafter"/>
</dbReference>
<dbReference type="SUPFAM" id="SSF51064">
    <property type="entry name" value="Head domain of nucleotide exchange factor GrpE"/>
    <property type="match status" value="1"/>
</dbReference>
<dbReference type="GO" id="GO:0005737">
    <property type="term" value="C:cytoplasm"/>
    <property type="evidence" value="ECO:0007669"/>
    <property type="project" value="UniProtKB-SubCell"/>
</dbReference>
<dbReference type="InterPro" id="IPR013805">
    <property type="entry name" value="GrpE_CC"/>
</dbReference>
<keyword evidence="6" id="KW-1185">Reference proteome</keyword>
<dbReference type="InterPro" id="IPR009012">
    <property type="entry name" value="GrpE_head"/>
</dbReference>
<keyword evidence="3" id="KW-0963">Cytoplasm</keyword>
<dbReference type="InterPro" id="IPR000740">
    <property type="entry name" value="GrpE"/>
</dbReference>
<dbReference type="SUPFAM" id="SSF58014">
    <property type="entry name" value="Coiled-coil domain of nucleotide exchange factor GrpE"/>
    <property type="match status" value="1"/>
</dbReference>
<gene>
    <name evidence="3" type="primary">grpE</name>
    <name evidence="5" type="ORF">E0F76_08180</name>
</gene>
<comment type="subcellular location">
    <subcellularLocation>
        <location evidence="3">Cytoplasm</location>
    </subcellularLocation>
</comment>
<dbReference type="GO" id="GO:0051087">
    <property type="term" value="F:protein-folding chaperone binding"/>
    <property type="evidence" value="ECO:0007669"/>
    <property type="project" value="InterPro"/>
</dbReference>
<evidence type="ECO:0000256" key="1">
    <source>
        <dbReference type="ARBA" id="ARBA00009054"/>
    </source>
</evidence>
<comment type="subunit">
    <text evidence="3">Homodimer.</text>
</comment>
<dbReference type="CDD" id="cd00446">
    <property type="entry name" value="GrpE"/>
    <property type="match status" value="1"/>
</dbReference>
<name>A0A4V2YZI3_9FLAO</name>
<dbReference type="GO" id="GO:0042803">
    <property type="term" value="F:protein homodimerization activity"/>
    <property type="evidence" value="ECO:0007669"/>
    <property type="project" value="InterPro"/>
</dbReference>
<keyword evidence="2 3" id="KW-0143">Chaperone</keyword>
<comment type="caution">
    <text evidence="5">The sequence shown here is derived from an EMBL/GenBank/DDBJ whole genome shotgun (WGS) entry which is preliminary data.</text>
</comment>
<sequence length="199" mass="22637">MKFKNIFKNDTSMTTENTLNDEIVDKTPVENSEINSDILDSTIEERVEEITREEQLSQDLASEKDKFLRLFAEFENYKRRTTKERIELFKTANQEVLLAMLPVLDDFDRAMVEINKSDDELLTKGVALIVDKLKSTLVSKGLEEVEVRAGDTFDADFAEAITQIPAPSAKMKGKIVDVLEKGYKLGDKIIRFPKVVIGQ</sequence>
<evidence type="ECO:0000256" key="4">
    <source>
        <dbReference type="RuleBase" id="RU004478"/>
    </source>
</evidence>
<dbReference type="PANTHER" id="PTHR21237:SF23">
    <property type="entry name" value="GRPE PROTEIN HOMOLOG, MITOCHONDRIAL"/>
    <property type="match status" value="1"/>
</dbReference>
<dbReference type="Gene3D" id="3.90.20.20">
    <property type="match status" value="1"/>
</dbReference>
<accession>A0A4V2YZI3</accession>
<dbReference type="PRINTS" id="PR00773">
    <property type="entry name" value="GRPEPROTEIN"/>
</dbReference>
<reference evidence="5 6" key="1">
    <citation type="submission" date="2019-03" db="EMBL/GenBank/DDBJ databases">
        <title>Flavobacterium AR-3-4 sp. nov. isolated from arctic soil.</title>
        <authorList>
            <person name="Chaudhary D.K."/>
        </authorList>
    </citation>
    <scope>NUCLEOTIDE SEQUENCE [LARGE SCALE GENOMIC DNA]</scope>
    <source>
        <strain evidence="5 6">AR-3-4</strain>
    </source>
</reference>
<organism evidence="5 6">
    <name type="scientific">Flavobacterium cellulosilyticum</name>
    <dbReference type="NCBI Taxonomy" id="2541731"/>
    <lineage>
        <taxon>Bacteria</taxon>
        <taxon>Pseudomonadati</taxon>
        <taxon>Bacteroidota</taxon>
        <taxon>Flavobacteriia</taxon>
        <taxon>Flavobacteriales</taxon>
        <taxon>Flavobacteriaceae</taxon>
        <taxon>Flavobacterium</taxon>
    </lineage>
</organism>
<evidence type="ECO:0000313" key="6">
    <source>
        <dbReference type="Proteomes" id="UP000295479"/>
    </source>
</evidence>
<dbReference type="Proteomes" id="UP000295479">
    <property type="component" value="Unassembled WGS sequence"/>
</dbReference>
<dbReference type="PANTHER" id="PTHR21237">
    <property type="entry name" value="GRPE PROTEIN"/>
    <property type="match status" value="1"/>
</dbReference>
<comment type="function">
    <text evidence="3">Participates actively in the response to hyperosmotic and heat shock by preventing the aggregation of stress-denatured proteins, in association with DnaK and GrpE. It is the nucleotide exchange factor for DnaK and may function as a thermosensor. Unfolded proteins bind initially to DnaJ; upon interaction with the DnaJ-bound protein, DnaK hydrolyzes its bound ATP, resulting in the formation of a stable complex. GrpE releases ADP from DnaK; ATP binding to DnaK triggers the release of the substrate protein, thus completing the reaction cycle. Several rounds of ATP-dependent interactions between DnaJ, DnaK and GrpE are required for fully efficient folding.</text>
</comment>
<protein>
    <recommendedName>
        <fullName evidence="3">Protein GrpE</fullName>
    </recommendedName>
    <alternativeName>
        <fullName evidence="3">HSP-70 cofactor</fullName>
    </alternativeName>
</protein>
<proteinExistence type="inferred from homology"/>
<comment type="similarity">
    <text evidence="1 3 4">Belongs to the GrpE family.</text>
</comment>
<evidence type="ECO:0000313" key="5">
    <source>
        <dbReference type="EMBL" id="TDD97287.1"/>
    </source>
</evidence>
<dbReference type="AlphaFoldDB" id="A0A4V2YZI3"/>
<dbReference type="Pfam" id="PF01025">
    <property type="entry name" value="GrpE"/>
    <property type="match status" value="1"/>
</dbReference>
<dbReference type="GO" id="GO:0000774">
    <property type="term" value="F:adenyl-nucleotide exchange factor activity"/>
    <property type="evidence" value="ECO:0007669"/>
    <property type="project" value="InterPro"/>
</dbReference>
<evidence type="ECO:0000256" key="2">
    <source>
        <dbReference type="ARBA" id="ARBA00023186"/>
    </source>
</evidence>
<evidence type="ECO:0000256" key="3">
    <source>
        <dbReference type="HAMAP-Rule" id="MF_01151"/>
    </source>
</evidence>
<dbReference type="HAMAP" id="MF_01151">
    <property type="entry name" value="GrpE"/>
    <property type="match status" value="1"/>
</dbReference>